<feature type="compositionally biased region" description="Polar residues" evidence="1">
    <location>
        <begin position="81"/>
        <end position="92"/>
    </location>
</feature>
<evidence type="ECO:0000313" key="2">
    <source>
        <dbReference type="EMBL" id="RYO90029.1"/>
    </source>
</evidence>
<feature type="compositionally biased region" description="Basic and acidic residues" evidence="1">
    <location>
        <begin position="411"/>
        <end position="428"/>
    </location>
</feature>
<feature type="compositionally biased region" description="Low complexity" evidence="1">
    <location>
        <begin position="280"/>
        <end position="303"/>
    </location>
</feature>
<evidence type="ECO:0008006" key="4">
    <source>
        <dbReference type="Google" id="ProtNLM"/>
    </source>
</evidence>
<feature type="compositionally biased region" description="Basic and acidic residues" evidence="1">
    <location>
        <begin position="671"/>
        <end position="687"/>
    </location>
</feature>
<sequence length="687" mass="70862">MPPGVKGLAAMFEQRGENNSPDDRGRSPGPARSLGSPAPESPRPLSKIRSSFVAIEKDGRVGLRRERSGDSVSVSSRRVSNDTGTTTPQPVSEKSDVFAENMAQNAAAFESNLSQLTSPKSVKQTPSPSKFSPKTPRKGDTTPDIAPNPNPDKITDEETKAKLKPGMPTDKAAVQGDQHTSNGIGDILKPTAPTSKVKATISSKPAPKFDLVSTTSTKPAPRALKSPVTITAAKSSTKEPVRASSAAPEKKAAPRASSAAPETKATSRATSASRERHATASKTAASKPAAAASKKPAAVTPPSGTGFAKPKPRSPTRPVKLPSSLTTPTAASAAKFGNGTATAASPGRRPVSRASGGTTQNVNANPASHRPHSRTGVSAAAGTTSSTKTLKRQSSTVGRPRPSLGPPPKQPAKDHPVAKREAHVDESFLARMMRPTQASANKTAEKSPLSPPRKHNAPAPAQPRRQAAKDIEGNAKKAAAKLQGPGKPKPVTGAAKKATADEPKKTAKEVAPVVAQAETAEEAIETAKASKETAATPLVEKAEAEVPIEPTARGVAPIAAQAETAEAAIEAAKVSTNTAVTPLVEKTEPEAVVESTTTEEAKAPQDQTRPLSRPVSPVPTATAAPEKVEDIEELAKETVKERLDKTAPEDGAAEATAAGDAKEAAVPSTVEAEKLDQAKPNEEATEA</sequence>
<accession>A0A4Q4T043</accession>
<dbReference type="AlphaFoldDB" id="A0A4Q4T043"/>
<proteinExistence type="predicted"/>
<protein>
    <recommendedName>
        <fullName evidence="4">Mucin-7</fullName>
    </recommendedName>
</protein>
<feature type="compositionally biased region" description="Polar residues" evidence="1">
    <location>
        <begin position="111"/>
        <end position="122"/>
    </location>
</feature>
<keyword evidence="3" id="KW-1185">Reference proteome</keyword>
<evidence type="ECO:0000313" key="3">
    <source>
        <dbReference type="Proteomes" id="UP000293360"/>
    </source>
</evidence>
<feature type="region of interest" description="Disordered" evidence="1">
    <location>
        <begin position="580"/>
        <end position="687"/>
    </location>
</feature>
<feature type="compositionally biased region" description="Low complexity" evidence="1">
    <location>
        <begin position="614"/>
        <end position="625"/>
    </location>
</feature>
<feature type="compositionally biased region" description="Polar residues" evidence="1">
    <location>
        <begin position="355"/>
        <end position="366"/>
    </location>
</feature>
<feature type="compositionally biased region" description="Low complexity" evidence="1">
    <location>
        <begin position="509"/>
        <end position="518"/>
    </location>
</feature>
<dbReference type="STRING" id="155417.A0A4Q4T043"/>
<comment type="caution">
    <text evidence="2">The sequence shown here is derived from an EMBL/GenBank/DDBJ whole genome shotgun (WGS) entry which is preliminary data.</text>
</comment>
<feature type="region of interest" description="Disordered" evidence="1">
    <location>
        <begin position="1"/>
        <end position="545"/>
    </location>
</feature>
<name>A0A4Q4T043_9PEZI</name>
<reference evidence="2 3" key="1">
    <citation type="submission" date="2018-06" db="EMBL/GenBank/DDBJ databases">
        <title>Complete Genomes of Monosporascus.</title>
        <authorList>
            <person name="Robinson A.J."/>
            <person name="Natvig D.O."/>
        </authorList>
    </citation>
    <scope>NUCLEOTIDE SEQUENCE [LARGE SCALE GENOMIC DNA]</scope>
    <source>
        <strain evidence="2 3">CBS 110550</strain>
    </source>
</reference>
<dbReference type="Proteomes" id="UP000293360">
    <property type="component" value="Unassembled WGS sequence"/>
</dbReference>
<feature type="compositionally biased region" description="Basic and acidic residues" evidence="1">
    <location>
        <begin position="55"/>
        <end position="69"/>
    </location>
</feature>
<feature type="compositionally biased region" description="Basic and acidic residues" evidence="1">
    <location>
        <begin position="498"/>
        <end position="508"/>
    </location>
</feature>
<feature type="compositionally biased region" description="Low complexity" evidence="1">
    <location>
        <begin position="378"/>
        <end position="387"/>
    </location>
</feature>
<gene>
    <name evidence="2" type="ORF">DL764_008510</name>
</gene>
<dbReference type="OrthoDB" id="3600083at2759"/>
<feature type="compositionally biased region" description="Basic and acidic residues" evidence="1">
    <location>
        <begin position="633"/>
        <end position="648"/>
    </location>
</feature>
<feature type="compositionally biased region" description="Low complexity" evidence="1">
    <location>
        <begin position="649"/>
        <end position="659"/>
    </location>
</feature>
<dbReference type="EMBL" id="QJNU01000673">
    <property type="protein sequence ID" value="RYO90029.1"/>
    <property type="molecule type" value="Genomic_DNA"/>
</dbReference>
<feature type="compositionally biased region" description="Low complexity" evidence="1">
    <location>
        <begin position="123"/>
        <end position="134"/>
    </location>
</feature>
<organism evidence="2 3">
    <name type="scientific">Monosporascus ibericus</name>
    <dbReference type="NCBI Taxonomy" id="155417"/>
    <lineage>
        <taxon>Eukaryota</taxon>
        <taxon>Fungi</taxon>
        <taxon>Dikarya</taxon>
        <taxon>Ascomycota</taxon>
        <taxon>Pezizomycotina</taxon>
        <taxon>Sordariomycetes</taxon>
        <taxon>Xylariomycetidae</taxon>
        <taxon>Xylariales</taxon>
        <taxon>Xylariales incertae sedis</taxon>
        <taxon>Monosporascus</taxon>
    </lineage>
</organism>
<evidence type="ECO:0000256" key="1">
    <source>
        <dbReference type="SAM" id="MobiDB-lite"/>
    </source>
</evidence>
<feature type="compositionally biased region" description="Low complexity" evidence="1">
    <location>
        <begin position="321"/>
        <end position="334"/>
    </location>
</feature>